<dbReference type="NCBIfam" id="NF005655">
    <property type="entry name" value="PRK07429.1"/>
    <property type="match status" value="1"/>
</dbReference>
<dbReference type="EMBL" id="CP020921">
    <property type="protein sequence ID" value="AWB09778.1"/>
    <property type="molecule type" value="Genomic_DNA"/>
</dbReference>
<evidence type="ECO:0000256" key="11">
    <source>
        <dbReference type="RuleBase" id="RU004082"/>
    </source>
</evidence>
<dbReference type="AlphaFoldDB" id="A0A2R4VZ91"/>
<dbReference type="KEGG" id="taci:TDSAC_0402"/>
<comment type="catalytic activity">
    <reaction evidence="10 11">
        <text>D-ribulose 5-phosphate + ATP = D-ribulose 1,5-bisphosphate + ADP + H(+)</text>
        <dbReference type="Rhea" id="RHEA:19365"/>
        <dbReference type="ChEBI" id="CHEBI:15378"/>
        <dbReference type="ChEBI" id="CHEBI:30616"/>
        <dbReference type="ChEBI" id="CHEBI:57870"/>
        <dbReference type="ChEBI" id="CHEBI:58121"/>
        <dbReference type="ChEBI" id="CHEBI:456216"/>
        <dbReference type="EC" id="2.7.1.19"/>
    </reaction>
</comment>
<keyword evidence="14" id="KW-1185">Reference proteome</keyword>
<evidence type="ECO:0000256" key="10">
    <source>
        <dbReference type="ARBA" id="ARBA00047663"/>
    </source>
</evidence>
<dbReference type="InterPro" id="IPR027417">
    <property type="entry name" value="P-loop_NTPase"/>
</dbReference>
<evidence type="ECO:0000256" key="5">
    <source>
        <dbReference type="ARBA" id="ARBA00022567"/>
    </source>
</evidence>
<reference evidence="13 14" key="1">
    <citation type="submission" date="2017-04" db="EMBL/GenBank/DDBJ databases">
        <title>Genomic insights into metabolism of Thermodesulfobium acidiphilum.</title>
        <authorList>
            <person name="Toshchakov S.V."/>
            <person name="Frolov E.N."/>
            <person name="Kublanov I.V."/>
            <person name="Samarov N.I."/>
            <person name="Novikov A."/>
            <person name="Lebedinsky A.V."/>
            <person name="Bonch-Osmolovskaya E.A."/>
            <person name="Chernyh N.A."/>
        </authorList>
    </citation>
    <scope>NUCLEOTIDE SEQUENCE [LARGE SCALE GENOMIC DNA]</scope>
    <source>
        <strain evidence="13 14">3127-1</strain>
    </source>
</reference>
<dbReference type="SUPFAM" id="SSF52540">
    <property type="entry name" value="P-loop containing nucleoside triphosphate hydrolases"/>
    <property type="match status" value="1"/>
</dbReference>
<dbReference type="EC" id="2.7.1.19" evidence="3 11"/>
<dbReference type="GO" id="GO:0005524">
    <property type="term" value="F:ATP binding"/>
    <property type="evidence" value="ECO:0007669"/>
    <property type="project" value="UniProtKB-KW"/>
</dbReference>
<dbReference type="Proteomes" id="UP000244792">
    <property type="component" value="Chromosome"/>
</dbReference>
<keyword evidence="8 13" id="KW-0418">Kinase</keyword>
<evidence type="ECO:0000259" key="12">
    <source>
        <dbReference type="Pfam" id="PF00485"/>
    </source>
</evidence>
<evidence type="ECO:0000256" key="6">
    <source>
        <dbReference type="ARBA" id="ARBA00022679"/>
    </source>
</evidence>
<feature type="domain" description="Phosphoribulokinase/uridine kinase" evidence="12">
    <location>
        <begin position="7"/>
        <end position="181"/>
    </location>
</feature>
<dbReference type="Gene3D" id="3.40.50.300">
    <property type="entry name" value="P-loop containing nucleotide triphosphate hydrolases"/>
    <property type="match status" value="1"/>
</dbReference>
<evidence type="ECO:0000256" key="4">
    <source>
        <dbReference type="ARBA" id="ARBA00022531"/>
    </source>
</evidence>
<evidence type="ECO:0000256" key="2">
    <source>
        <dbReference type="ARBA" id="ARBA00009719"/>
    </source>
</evidence>
<keyword evidence="6" id="KW-0808">Transferase</keyword>
<evidence type="ECO:0000256" key="1">
    <source>
        <dbReference type="ARBA" id="ARBA00005215"/>
    </source>
</evidence>
<evidence type="ECO:0000256" key="8">
    <source>
        <dbReference type="ARBA" id="ARBA00022777"/>
    </source>
</evidence>
<gene>
    <name evidence="13" type="ORF">TDSAC_0402</name>
</gene>
<comment type="pathway">
    <text evidence="1">Carbohydrate biosynthesis; Calvin cycle.</text>
</comment>
<dbReference type="InterPro" id="IPR006083">
    <property type="entry name" value="PRK/URK"/>
</dbReference>
<dbReference type="Pfam" id="PF00485">
    <property type="entry name" value="PRK"/>
    <property type="match status" value="1"/>
</dbReference>
<dbReference type="OrthoDB" id="9777642at2"/>
<dbReference type="RefSeq" id="WP_108308547.1">
    <property type="nucleotide sequence ID" value="NZ_CP020921.1"/>
</dbReference>
<comment type="similarity">
    <text evidence="2 11">Belongs to the phosphoribulokinase family.</text>
</comment>
<keyword evidence="7" id="KW-0547">Nucleotide-binding</keyword>
<dbReference type="PRINTS" id="PR00478">
    <property type="entry name" value="PHRIBLKINASE"/>
</dbReference>
<evidence type="ECO:0000256" key="3">
    <source>
        <dbReference type="ARBA" id="ARBA00012042"/>
    </source>
</evidence>
<organism evidence="13 14">
    <name type="scientific">Thermodesulfobium acidiphilum</name>
    <dbReference type="NCBI Taxonomy" id="1794699"/>
    <lineage>
        <taxon>Bacteria</taxon>
        <taxon>Pseudomonadati</taxon>
        <taxon>Thermodesulfobiota</taxon>
        <taxon>Thermodesulfobiia</taxon>
        <taxon>Thermodesulfobiales</taxon>
        <taxon>Thermodesulfobiaceae</taxon>
        <taxon>Thermodesulfobium</taxon>
    </lineage>
</organism>
<dbReference type="GO" id="GO:0008974">
    <property type="term" value="F:phosphoribulokinase activity"/>
    <property type="evidence" value="ECO:0007669"/>
    <property type="project" value="UniProtKB-EC"/>
</dbReference>
<keyword evidence="9" id="KW-0067">ATP-binding</keyword>
<dbReference type="PROSITE" id="PS00567">
    <property type="entry name" value="PHOSPHORIBULOKINASE"/>
    <property type="match status" value="1"/>
</dbReference>
<keyword evidence="5" id="KW-0113">Calvin cycle</keyword>
<dbReference type="InterPro" id="IPR006082">
    <property type="entry name" value="PRK"/>
</dbReference>
<accession>A0A2R4VZ91</accession>
<dbReference type="PANTHER" id="PTHR10285">
    <property type="entry name" value="URIDINE KINASE"/>
    <property type="match status" value="1"/>
</dbReference>
<evidence type="ECO:0000256" key="7">
    <source>
        <dbReference type="ARBA" id="ARBA00022741"/>
    </source>
</evidence>
<protein>
    <recommendedName>
        <fullName evidence="3 11">Phosphoribulokinase</fullName>
        <ecNumber evidence="3 11">2.7.1.19</ecNumber>
    </recommendedName>
</protein>
<sequence>MSVDPVFIGIAGDSGAGKSTFVKDIATLLGRDKVRTISFDDYHSLDRVERKAIGITPLHPRANNLGLAIEHLFLLKQGKKVLKPVYDHSTGSFGDPEWVVPVPYIICEGLHPFFFRSLAELYDMKVYYDTQMDLKFNWKVKRDTAERGYTVEQVAKEIRLRQRDIRNFVEPQCALADIIIKLKISKTSSSAIGVDWKEPVDDPWLKKYLKSCNFDDWKCFNEWYAGRKMNVFGIQSDLTQDQLKELSSIFSISQDVLSKVKEKEVVPYRTMLVLFATRIKQIRASKDKEEKVVFKDAV</sequence>
<name>A0A2R4VZ91_THEAF</name>
<evidence type="ECO:0000313" key="14">
    <source>
        <dbReference type="Proteomes" id="UP000244792"/>
    </source>
</evidence>
<evidence type="ECO:0000256" key="9">
    <source>
        <dbReference type="ARBA" id="ARBA00022840"/>
    </source>
</evidence>
<evidence type="ECO:0000313" key="13">
    <source>
        <dbReference type="EMBL" id="AWB09778.1"/>
    </source>
</evidence>
<dbReference type="GO" id="GO:0019253">
    <property type="term" value="P:reductive pentose-phosphate cycle"/>
    <property type="evidence" value="ECO:0007669"/>
    <property type="project" value="UniProtKB-KW"/>
</dbReference>
<keyword evidence="4" id="KW-0602">Photosynthesis</keyword>
<proteinExistence type="inferred from homology"/>